<dbReference type="InterPro" id="IPR036388">
    <property type="entry name" value="WH-like_DNA-bd_sf"/>
</dbReference>
<evidence type="ECO:0000313" key="2">
    <source>
        <dbReference type="EMBL" id="MBB4016040.1"/>
    </source>
</evidence>
<dbReference type="SUPFAM" id="SSF46785">
    <property type="entry name" value="Winged helix' DNA-binding domain"/>
    <property type="match status" value="1"/>
</dbReference>
<keyword evidence="2" id="KW-0238">DNA-binding</keyword>
<evidence type="ECO:0000256" key="1">
    <source>
        <dbReference type="SAM" id="MobiDB-lite"/>
    </source>
</evidence>
<comment type="caution">
    <text evidence="2">The sequence shown here is derived from an EMBL/GenBank/DDBJ whole genome shotgun (WGS) entry which is preliminary data.</text>
</comment>
<dbReference type="Pfam" id="PF13412">
    <property type="entry name" value="HTH_24"/>
    <property type="match status" value="1"/>
</dbReference>
<name>A0A840BSQ8_9HYPH</name>
<feature type="region of interest" description="Disordered" evidence="1">
    <location>
        <begin position="201"/>
        <end position="225"/>
    </location>
</feature>
<sequence>MNKIPTEVDLELLSSLERGEVVTQLSLSRRIGVSIGLVNALLKRAIRKGYVKARAAPYKRYVYYLTPSGFSEKSRLVADYLDISLRFFRDARAQYADGLRWLEVRGWRRVVLVGGGELAEIAILAVRDNEGEVVAVVDAETNRSRVAGVPVVRALDEVGTYDAVVVTDSRCPQATYNFLVEKVGSERVLAPALLRVSELGAGKKGAEEPDRNHELPSSDSAVSQI</sequence>
<evidence type="ECO:0000313" key="3">
    <source>
        <dbReference type="Proteomes" id="UP000577362"/>
    </source>
</evidence>
<accession>A0A840BSQ8</accession>
<dbReference type="AlphaFoldDB" id="A0A840BSQ8"/>
<dbReference type="GO" id="GO:0003677">
    <property type="term" value="F:DNA binding"/>
    <property type="evidence" value="ECO:0007669"/>
    <property type="project" value="UniProtKB-KW"/>
</dbReference>
<dbReference type="InterPro" id="IPR036390">
    <property type="entry name" value="WH_DNA-bd_sf"/>
</dbReference>
<reference evidence="2 3" key="1">
    <citation type="submission" date="2020-08" db="EMBL/GenBank/DDBJ databases">
        <title>Genomic Encyclopedia of Type Strains, Phase IV (KMG-IV): sequencing the most valuable type-strain genomes for metagenomic binning, comparative biology and taxonomic classification.</title>
        <authorList>
            <person name="Goeker M."/>
        </authorList>
    </citation>
    <scope>NUCLEOTIDE SEQUENCE [LARGE SCALE GENOMIC DNA]</scope>
    <source>
        <strain evidence="2 3">DSM 103737</strain>
    </source>
</reference>
<keyword evidence="3" id="KW-1185">Reference proteome</keyword>
<dbReference type="EMBL" id="JACIEN010000001">
    <property type="protein sequence ID" value="MBB4016040.1"/>
    <property type="molecule type" value="Genomic_DNA"/>
</dbReference>
<organism evidence="2 3">
    <name type="scientific">Chelatococcus caeni</name>
    <dbReference type="NCBI Taxonomy" id="1348468"/>
    <lineage>
        <taxon>Bacteria</taxon>
        <taxon>Pseudomonadati</taxon>
        <taxon>Pseudomonadota</taxon>
        <taxon>Alphaproteobacteria</taxon>
        <taxon>Hyphomicrobiales</taxon>
        <taxon>Chelatococcaceae</taxon>
        <taxon>Chelatococcus</taxon>
    </lineage>
</organism>
<protein>
    <submittedName>
        <fullName evidence="2">DNA-binding MarR family transcriptional regulator</fullName>
    </submittedName>
</protein>
<dbReference type="Proteomes" id="UP000577362">
    <property type="component" value="Unassembled WGS sequence"/>
</dbReference>
<proteinExistence type="predicted"/>
<gene>
    <name evidence="2" type="ORF">GGR16_001046</name>
</gene>
<feature type="compositionally biased region" description="Basic and acidic residues" evidence="1">
    <location>
        <begin position="204"/>
        <end position="216"/>
    </location>
</feature>
<dbReference type="RefSeq" id="WP_246372821.1">
    <property type="nucleotide sequence ID" value="NZ_JACIEN010000001.1"/>
</dbReference>
<dbReference type="Gene3D" id="1.10.10.10">
    <property type="entry name" value="Winged helix-like DNA-binding domain superfamily/Winged helix DNA-binding domain"/>
    <property type="match status" value="1"/>
</dbReference>